<dbReference type="KEGG" id="hro:HELRODRAFT_170584"/>
<gene>
    <name evidence="3" type="primary">20203272</name>
    <name evidence="2" type="ORF">HELRODRAFT_170584</name>
</gene>
<feature type="region of interest" description="Disordered" evidence="1">
    <location>
        <begin position="213"/>
        <end position="237"/>
    </location>
</feature>
<organism evidence="3 4">
    <name type="scientific">Helobdella robusta</name>
    <name type="common">Californian leech</name>
    <dbReference type="NCBI Taxonomy" id="6412"/>
    <lineage>
        <taxon>Eukaryota</taxon>
        <taxon>Metazoa</taxon>
        <taxon>Spiralia</taxon>
        <taxon>Lophotrochozoa</taxon>
        <taxon>Annelida</taxon>
        <taxon>Clitellata</taxon>
        <taxon>Hirudinea</taxon>
        <taxon>Rhynchobdellida</taxon>
        <taxon>Glossiphoniidae</taxon>
        <taxon>Helobdella</taxon>
    </lineage>
</organism>
<dbReference type="EMBL" id="AMQM01003597">
    <property type="status" value="NOT_ANNOTATED_CDS"/>
    <property type="molecule type" value="Genomic_DNA"/>
</dbReference>
<evidence type="ECO:0000313" key="3">
    <source>
        <dbReference type="EnsemblMetazoa" id="HelroP170584"/>
    </source>
</evidence>
<name>T1F373_HELRO</name>
<dbReference type="CTD" id="20203272"/>
<feature type="region of interest" description="Disordered" evidence="1">
    <location>
        <begin position="297"/>
        <end position="321"/>
    </location>
</feature>
<keyword evidence="4" id="KW-1185">Reference proteome</keyword>
<evidence type="ECO:0000256" key="1">
    <source>
        <dbReference type="SAM" id="MobiDB-lite"/>
    </source>
</evidence>
<sequence>MSAADDIKDWAIDVWVSDAISSLSKNGDRVSDKGDVVDADSTIVTTLHSAVGVVTEVDSSDVAEDEANVVTADVVVGAADVEAVCDAAANVVCIVVSVVCVVVVVGGANVPSVVASVTAANVVCGLLLTAATQDEKEVLQYFDVVSIISLNVVKHVTCSYAVVIIDIAADVVDVIDDVVVVVGDVAAVVVDVVFASFVHEEIEVLDVVALTDEQDVDDEDADDEDDDDVDHGDDADDDALIDDRLLQPHGNCLVAVVVGCGCVPANEATAIAYDSLVVVGDVDDVDNVVDDDVVNDDRNGDVFESDAMEDGDEDGEDTNDVNGMVDTGISKSVEAEIVVVETVIVVEDVPIIDVVDVVGNIVVDVVVVRVLDAGPE</sequence>
<dbReference type="Proteomes" id="UP000015101">
    <property type="component" value="Unassembled WGS sequence"/>
</dbReference>
<protein>
    <submittedName>
        <fullName evidence="2 3">Uncharacterized protein</fullName>
    </submittedName>
</protein>
<accession>T1F373</accession>
<evidence type="ECO:0000313" key="2">
    <source>
        <dbReference type="EMBL" id="ESO07256.1"/>
    </source>
</evidence>
<reference evidence="2 4" key="2">
    <citation type="journal article" date="2013" name="Nature">
        <title>Insights into bilaterian evolution from three spiralian genomes.</title>
        <authorList>
            <person name="Simakov O."/>
            <person name="Marletaz F."/>
            <person name="Cho S.J."/>
            <person name="Edsinger-Gonzales E."/>
            <person name="Havlak P."/>
            <person name="Hellsten U."/>
            <person name="Kuo D.H."/>
            <person name="Larsson T."/>
            <person name="Lv J."/>
            <person name="Arendt D."/>
            <person name="Savage R."/>
            <person name="Osoegawa K."/>
            <person name="de Jong P."/>
            <person name="Grimwood J."/>
            <person name="Chapman J.A."/>
            <person name="Shapiro H."/>
            <person name="Aerts A."/>
            <person name="Otillar R.P."/>
            <person name="Terry A.Y."/>
            <person name="Boore J.L."/>
            <person name="Grigoriev I.V."/>
            <person name="Lindberg D.R."/>
            <person name="Seaver E.C."/>
            <person name="Weisblat D.A."/>
            <person name="Putnam N.H."/>
            <person name="Rokhsar D.S."/>
        </authorList>
    </citation>
    <scope>NUCLEOTIDE SEQUENCE</scope>
</reference>
<proteinExistence type="predicted"/>
<dbReference type="GeneID" id="20203272"/>
<reference evidence="4" key="1">
    <citation type="submission" date="2012-12" db="EMBL/GenBank/DDBJ databases">
        <authorList>
            <person name="Hellsten U."/>
            <person name="Grimwood J."/>
            <person name="Chapman J.A."/>
            <person name="Shapiro H."/>
            <person name="Aerts A."/>
            <person name="Otillar R.P."/>
            <person name="Terry A.Y."/>
            <person name="Boore J.L."/>
            <person name="Simakov O."/>
            <person name="Marletaz F."/>
            <person name="Cho S.-J."/>
            <person name="Edsinger-Gonzales E."/>
            <person name="Havlak P."/>
            <person name="Kuo D.-H."/>
            <person name="Larsson T."/>
            <person name="Lv J."/>
            <person name="Arendt D."/>
            <person name="Savage R."/>
            <person name="Osoegawa K."/>
            <person name="de Jong P."/>
            <person name="Lindberg D.R."/>
            <person name="Seaver E.C."/>
            <person name="Weisblat D.A."/>
            <person name="Putnam N.H."/>
            <person name="Grigoriev I.V."/>
            <person name="Rokhsar D.S."/>
        </authorList>
    </citation>
    <scope>NUCLEOTIDE SEQUENCE</scope>
</reference>
<dbReference type="EMBL" id="KB096222">
    <property type="protein sequence ID" value="ESO07256.1"/>
    <property type="molecule type" value="Genomic_DNA"/>
</dbReference>
<dbReference type="AlphaFoldDB" id="T1F373"/>
<evidence type="ECO:0000313" key="4">
    <source>
        <dbReference type="Proteomes" id="UP000015101"/>
    </source>
</evidence>
<dbReference type="RefSeq" id="XP_009014634.1">
    <property type="nucleotide sequence ID" value="XM_009016386.1"/>
</dbReference>
<feature type="compositionally biased region" description="Acidic residues" evidence="1">
    <location>
        <begin position="303"/>
        <end position="319"/>
    </location>
</feature>
<dbReference type="InParanoid" id="T1F373"/>
<reference evidence="3" key="3">
    <citation type="submission" date="2015-06" db="UniProtKB">
        <authorList>
            <consortium name="EnsemblMetazoa"/>
        </authorList>
    </citation>
    <scope>IDENTIFICATION</scope>
</reference>
<dbReference type="EnsemblMetazoa" id="HelroT170584">
    <property type="protein sequence ID" value="HelroP170584"/>
    <property type="gene ID" value="HelroG170584"/>
</dbReference>
<dbReference type="HOGENOM" id="CLU_736250_0_0_1"/>